<accession>A0A9W6DGX9</accession>
<dbReference type="RefSeq" id="WP_281817608.1">
    <property type="nucleotide sequence ID" value="NZ_BRLB01000013.1"/>
</dbReference>
<dbReference type="InterPro" id="IPR029052">
    <property type="entry name" value="Metallo-depent_PP-like"/>
</dbReference>
<evidence type="ECO:0000256" key="2">
    <source>
        <dbReference type="ARBA" id="ARBA00022801"/>
    </source>
</evidence>
<reference evidence="4" key="1">
    <citation type="submission" date="2022-06" db="EMBL/GenBank/DDBJ databases">
        <title>Vallitalea longa sp. nov., an anaerobic bacterium isolated from marine sediment.</title>
        <authorList>
            <person name="Hirano S."/>
            <person name="Terahara T."/>
            <person name="Mori K."/>
            <person name="Hamada M."/>
            <person name="Matsumoto R."/>
            <person name="Kobayashi T."/>
        </authorList>
    </citation>
    <scope>NUCLEOTIDE SEQUENCE</scope>
    <source>
        <strain evidence="4">SH18-1</strain>
    </source>
</reference>
<evidence type="ECO:0000313" key="5">
    <source>
        <dbReference type="Proteomes" id="UP001144256"/>
    </source>
</evidence>
<proteinExistence type="predicted"/>
<dbReference type="GO" id="GO:0008758">
    <property type="term" value="F:UDP-2,3-diacylglucosamine hydrolase activity"/>
    <property type="evidence" value="ECO:0007669"/>
    <property type="project" value="TreeGrafter"/>
</dbReference>
<protein>
    <submittedName>
        <fullName evidence="4">Phosphoesterase</fullName>
    </submittedName>
</protein>
<dbReference type="GO" id="GO:0016020">
    <property type="term" value="C:membrane"/>
    <property type="evidence" value="ECO:0007669"/>
    <property type="project" value="GOC"/>
</dbReference>
<gene>
    <name evidence="4" type="ORF">SH1V18_34720</name>
</gene>
<keyword evidence="2" id="KW-0378">Hydrolase</keyword>
<evidence type="ECO:0000259" key="3">
    <source>
        <dbReference type="Pfam" id="PF00149"/>
    </source>
</evidence>
<dbReference type="SUPFAM" id="SSF56300">
    <property type="entry name" value="Metallo-dependent phosphatases"/>
    <property type="match status" value="1"/>
</dbReference>
<dbReference type="EMBL" id="BRLB01000013">
    <property type="protein sequence ID" value="GKX30992.1"/>
    <property type="molecule type" value="Genomic_DNA"/>
</dbReference>
<evidence type="ECO:0000256" key="1">
    <source>
        <dbReference type="ARBA" id="ARBA00022723"/>
    </source>
</evidence>
<dbReference type="Gene3D" id="3.60.21.10">
    <property type="match status" value="1"/>
</dbReference>
<dbReference type="CDD" id="cd07385">
    <property type="entry name" value="MPP_YkuE_C"/>
    <property type="match status" value="1"/>
</dbReference>
<keyword evidence="1" id="KW-0479">Metal-binding</keyword>
<dbReference type="GO" id="GO:0009245">
    <property type="term" value="P:lipid A biosynthetic process"/>
    <property type="evidence" value="ECO:0007669"/>
    <property type="project" value="TreeGrafter"/>
</dbReference>
<evidence type="ECO:0000313" key="4">
    <source>
        <dbReference type="EMBL" id="GKX30992.1"/>
    </source>
</evidence>
<dbReference type="PANTHER" id="PTHR31302">
    <property type="entry name" value="TRANSMEMBRANE PROTEIN WITH METALLOPHOSPHOESTERASE DOMAIN-RELATED"/>
    <property type="match status" value="1"/>
</dbReference>
<dbReference type="InterPro" id="IPR004843">
    <property type="entry name" value="Calcineurin-like_PHP"/>
</dbReference>
<keyword evidence="5" id="KW-1185">Reference proteome</keyword>
<dbReference type="AlphaFoldDB" id="A0A9W6DGX9"/>
<dbReference type="Proteomes" id="UP001144256">
    <property type="component" value="Unassembled WGS sequence"/>
</dbReference>
<organism evidence="4 5">
    <name type="scientific">Vallitalea longa</name>
    <dbReference type="NCBI Taxonomy" id="2936439"/>
    <lineage>
        <taxon>Bacteria</taxon>
        <taxon>Bacillati</taxon>
        <taxon>Bacillota</taxon>
        <taxon>Clostridia</taxon>
        <taxon>Lachnospirales</taxon>
        <taxon>Vallitaleaceae</taxon>
        <taxon>Vallitalea</taxon>
    </lineage>
</organism>
<dbReference type="PANTHER" id="PTHR31302:SF31">
    <property type="entry name" value="PHOSPHODIESTERASE YAEI"/>
    <property type="match status" value="1"/>
</dbReference>
<dbReference type="InterPro" id="IPR051158">
    <property type="entry name" value="Metallophosphoesterase_sf"/>
</dbReference>
<dbReference type="GO" id="GO:0046872">
    <property type="term" value="F:metal ion binding"/>
    <property type="evidence" value="ECO:0007669"/>
    <property type="project" value="UniProtKB-KW"/>
</dbReference>
<dbReference type="Pfam" id="PF00149">
    <property type="entry name" value="Metallophos"/>
    <property type="match status" value="1"/>
</dbReference>
<sequence>MKKPKRRYIISLVVLIIVVITICAFNKKMKTSVYSISSPKINSKIKIALITDLHSCQYGKNQNTLINEINKQKPDLVLYGGDICDDKLPHDNTELLLKAIANKYPSFYVSGNHEFLSGEVNNIKDMFRSYGVTVLEGTYETIEINEQKINICGIDDPNINQYANKNTFYNQLESLESVSDNGYYTILLAHRPQYISTYLSYNFDLVLAGHTHGGQWRIPWLLNGLFAPDQKWFPKYSGGRYNFENGEMIISRGLARESTRVPRIFNRPELVIIDLK</sequence>
<feature type="domain" description="Calcineurin-like phosphoesterase" evidence="3">
    <location>
        <begin position="45"/>
        <end position="213"/>
    </location>
</feature>
<comment type="caution">
    <text evidence="4">The sequence shown here is derived from an EMBL/GenBank/DDBJ whole genome shotgun (WGS) entry which is preliminary data.</text>
</comment>
<name>A0A9W6DGX9_9FIRM</name>